<evidence type="ECO:0000259" key="1">
    <source>
        <dbReference type="PROSITE" id="PS01124"/>
    </source>
</evidence>
<dbReference type="GO" id="GO:0043565">
    <property type="term" value="F:sequence-specific DNA binding"/>
    <property type="evidence" value="ECO:0007669"/>
    <property type="project" value="InterPro"/>
</dbReference>
<dbReference type="SMART" id="SM00342">
    <property type="entry name" value="HTH_ARAC"/>
    <property type="match status" value="1"/>
</dbReference>
<proteinExistence type="predicted"/>
<dbReference type="PROSITE" id="PS01124">
    <property type="entry name" value="HTH_ARAC_FAMILY_2"/>
    <property type="match status" value="1"/>
</dbReference>
<gene>
    <name evidence="2" type="ORF">KSF_004980</name>
</gene>
<organism evidence="2 3">
    <name type="scientific">Reticulibacter mediterranei</name>
    <dbReference type="NCBI Taxonomy" id="2778369"/>
    <lineage>
        <taxon>Bacteria</taxon>
        <taxon>Bacillati</taxon>
        <taxon>Chloroflexota</taxon>
        <taxon>Ktedonobacteria</taxon>
        <taxon>Ktedonobacterales</taxon>
        <taxon>Reticulibacteraceae</taxon>
        <taxon>Reticulibacter</taxon>
    </lineage>
</organism>
<feature type="domain" description="HTH araC/xylS-type" evidence="1">
    <location>
        <begin position="150"/>
        <end position="222"/>
    </location>
</feature>
<dbReference type="RefSeq" id="WP_236064793.1">
    <property type="nucleotide sequence ID" value="NZ_BNJK01000001.1"/>
</dbReference>
<protein>
    <submittedName>
        <fullName evidence="2">AraC family transcriptional regulator</fullName>
    </submittedName>
</protein>
<reference evidence="2" key="1">
    <citation type="submission" date="2020-10" db="EMBL/GenBank/DDBJ databases">
        <title>Taxonomic study of unclassified bacteria belonging to the class Ktedonobacteria.</title>
        <authorList>
            <person name="Yabe S."/>
            <person name="Wang C.M."/>
            <person name="Zheng Y."/>
            <person name="Sakai Y."/>
            <person name="Cavaletti L."/>
            <person name="Monciardini P."/>
            <person name="Donadio S."/>
        </authorList>
    </citation>
    <scope>NUCLEOTIDE SEQUENCE</scope>
    <source>
        <strain evidence="2">ID150040</strain>
    </source>
</reference>
<dbReference type="Proteomes" id="UP000597444">
    <property type="component" value="Unassembled WGS sequence"/>
</dbReference>
<evidence type="ECO:0000313" key="3">
    <source>
        <dbReference type="Proteomes" id="UP000597444"/>
    </source>
</evidence>
<name>A0A8J3IGQ4_9CHLR</name>
<comment type="caution">
    <text evidence="2">The sequence shown here is derived from an EMBL/GenBank/DDBJ whole genome shotgun (WGS) entry which is preliminary data.</text>
</comment>
<keyword evidence="3" id="KW-1185">Reference proteome</keyword>
<sequence>MIIIDSERLSDSPFVERIWRSHSEGTTPFLSIAVSRCELVVTKLHGKMTMTVRGPETKATPLGDSPSDGEWFGILLKLGTHLTHLPPRSLIDTGVTLPEATRNTFWLSGSAWEFPTYENAEIFVNRLVRAGLLAHDPLIEVALQGKMKDLSLRSVEYHFLQTTGVTQSMARQIERVRYATLLLQQGVSILDTIELAGYYDQPHLTRSLQRFIGQTPAQLLHHSRPEQLSFLYKTTPFPHSRLFPVT</sequence>
<dbReference type="AlphaFoldDB" id="A0A8J3IGQ4"/>
<dbReference type="GO" id="GO:0003700">
    <property type="term" value="F:DNA-binding transcription factor activity"/>
    <property type="evidence" value="ECO:0007669"/>
    <property type="project" value="InterPro"/>
</dbReference>
<dbReference type="Gene3D" id="1.10.10.60">
    <property type="entry name" value="Homeodomain-like"/>
    <property type="match status" value="1"/>
</dbReference>
<evidence type="ECO:0000313" key="2">
    <source>
        <dbReference type="EMBL" id="GHO90450.1"/>
    </source>
</evidence>
<dbReference type="EMBL" id="BNJK01000001">
    <property type="protein sequence ID" value="GHO90450.1"/>
    <property type="molecule type" value="Genomic_DNA"/>
</dbReference>
<accession>A0A8J3IGQ4</accession>
<dbReference type="InterPro" id="IPR018060">
    <property type="entry name" value="HTH_AraC"/>
</dbReference>